<organism evidence="1 2">
    <name type="scientific">Rattus norvegicus</name>
    <name type="common">Rat</name>
    <dbReference type="NCBI Taxonomy" id="10116"/>
    <lineage>
        <taxon>Eukaryota</taxon>
        <taxon>Metazoa</taxon>
        <taxon>Chordata</taxon>
        <taxon>Craniata</taxon>
        <taxon>Vertebrata</taxon>
        <taxon>Euteleostomi</taxon>
        <taxon>Mammalia</taxon>
        <taxon>Eutheria</taxon>
        <taxon>Euarchontoglires</taxon>
        <taxon>Glires</taxon>
        <taxon>Rodentia</taxon>
        <taxon>Myomorpha</taxon>
        <taxon>Muroidea</taxon>
        <taxon>Muridae</taxon>
        <taxon>Murinae</taxon>
        <taxon>Rattus</taxon>
    </lineage>
</organism>
<evidence type="ECO:0000313" key="1">
    <source>
        <dbReference type="EMBL" id="EDL99248.1"/>
    </source>
</evidence>
<protein>
    <submittedName>
        <fullName evidence="1">RCG22456</fullName>
    </submittedName>
</protein>
<accession>A6ING2</accession>
<dbReference type="EMBL" id="CH473965">
    <property type="protein sequence ID" value="EDL99248.1"/>
    <property type="molecule type" value="Genomic_DNA"/>
</dbReference>
<reference evidence="1 2" key="1">
    <citation type="submission" date="2005-09" db="EMBL/GenBank/DDBJ databases">
        <authorList>
            <person name="Mural R.J."/>
            <person name="Li P.W."/>
            <person name="Adams M.D."/>
            <person name="Amanatides P.G."/>
            <person name="Baden-Tillson H."/>
            <person name="Barnstead M."/>
            <person name="Chin S.H."/>
            <person name="Dew I."/>
            <person name="Evans C.A."/>
            <person name="Ferriera S."/>
            <person name="Flanigan M."/>
            <person name="Fosler C."/>
            <person name="Glodek A."/>
            <person name="Gu Z."/>
            <person name="Holt R.A."/>
            <person name="Jennings D."/>
            <person name="Kraft C.L."/>
            <person name="Lu F."/>
            <person name="Nguyen T."/>
            <person name="Nusskern D.R."/>
            <person name="Pfannkoch C.M."/>
            <person name="Sitter C."/>
            <person name="Sutton G.G."/>
            <person name="Venter J.C."/>
            <person name="Wang Z."/>
            <person name="Woodage T."/>
            <person name="Zheng X.H."/>
            <person name="Zhong F."/>
        </authorList>
    </citation>
    <scope>NUCLEOTIDE SEQUENCE [LARGE SCALE GENOMIC DNA]</scope>
    <source>
        <strain>BN</strain>
        <strain evidence="2">Sprague-Dawley</strain>
    </source>
</reference>
<gene>
    <name evidence="1" type="ORF">rCG_22456</name>
</gene>
<sequence length="14" mass="1593">MVAIVVIVMMKVLF</sequence>
<name>A6ING2_RAT</name>
<proteinExistence type="predicted"/>
<evidence type="ECO:0000313" key="2">
    <source>
        <dbReference type="Proteomes" id="UP000234681"/>
    </source>
</evidence>
<dbReference type="Proteomes" id="UP000234681">
    <property type="component" value="Chromosome 9"/>
</dbReference>